<proteinExistence type="predicted"/>
<dbReference type="SUPFAM" id="SSF50729">
    <property type="entry name" value="PH domain-like"/>
    <property type="match status" value="1"/>
</dbReference>
<dbReference type="EMBL" id="GL376623">
    <property type="status" value="NOT_ANNOTATED_CDS"/>
    <property type="molecule type" value="Genomic_DNA"/>
</dbReference>
<accession>K3WYQ4</accession>
<dbReference type="HOGENOM" id="CLU_103154_0_0_1"/>
<dbReference type="InParanoid" id="K3WYQ4"/>
<keyword evidence="3" id="KW-1185">Reference proteome</keyword>
<dbReference type="SMART" id="SM00233">
    <property type="entry name" value="PH"/>
    <property type="match status" value="1"/>
</dbReference>
<evidence type="ECO:0000313" key="2">
    <source>
        <dbReference type="EnsemblProtists" id="PYU1_T010103"/>
    </source>
</evidence>
<protein>
    <recommendedName>
        <fullName evidence="1">PH domain-containing protein</fullName>
    </recommendedName>
</protein>
<dbReference type="InterPro" id="IPR011993">
    <property type="entry name" value="PH-like_dom_sf"/>
</dbReference>
<dbReference type="Gene3D" id="2.30.29.30">
    <property type="entry name" value="Pleckstrin-homology domain (PH domain)/Phosphotyrosine-binding domain (PTB)"/>
    <property type="match status" value="1"/>
</dbReference>
<reference evidence="2" key="3">
    <citation type="submission" date="2015-02" db="UniProtKB">
        <authorList>
            <consortium name="EnsemblProtists"/>
        </authorList>
    </citation>
    <scope>IDENTIFICATION</scope>
    <source>
        <strain evidence="2">DAOM BR144</strain>
    </source>
</reference>
<feature type="domain" description="PH" evidence="1">
    <location>
        <begin position="36"/>
        <end position="124"/>
    </location>
</feature>
<evidence type="ECO:0000313" key="3">
    <source>
        <dbReference type="Proteomes" id="UP000019132"/>
    </source>
</evidence>
<reference evidence="3" key="2">
    <citation type="submission" date="2010-04" db="EMBL/GenBank/DDBJ databases">
        <authorList>
            <person name="Buell R."/>
            <person name="Hamilton J."/>
            <person name="Hostetler J."/>
        </authorList>
    </citation>
    <scope>NUCLEOTIDE SEQUENCE [LARGE SCALE GENOMIC DNA]</scope>
    <source>
        <strain evidence="3">DAOM:BR144</strain>
    </source>
</reference>
<sequence length="195" mass="22097">MASKRAAWGSGSIVSEAPTESSSRGGSFLGSEMSLSSTIEGWMYWKRDANCWLKVYVVLRNELLFLTRSERSPKPLIQIAVTWVSMSSIGGFCAQGTSGEKMELYLYDQDQAIAWYNALIEASSLTKNLEETIAQETVPKSIRRAASIVYTGTLVEYQEEQNKAKTPWKSVLSARRLRQSWRKRVDRLVDRLEKK</sequence>
<name>K3WYQ4_GLOUD</name>
<organism evidence="2 3">
    <name type="scientific">Globisporangium ultimum (strain ATCC 200006 / CBS 805.95 / DAOM BR144)</name>
    <name type="common">Pythium ultimum</name>
    <dbReference type="NCBI Taxonomy" id="431595"/>
    <lineage>
        <taxon>Eukaryota</taxon>
        <taxon>Sar</taxon>
        <taxon>Stramenopiles</taxon>
        <taxon>Oomycota</taxon>
        <taxon>Peronosporomycetes</taxon>
        <taxon>Pythiales</taxon>
        <taxon>Pythiaceae</taxon>
        <taxon>Globisporangium</taxon>
    </lineage>
</organism>
<reference evidence="3" key="1">
    <citation type="journal article" date="2010" name="Genome Biol.">
        <title>Genome sequence of the necrotrophic plant pathogen Pythium ultimum reveals original pathogenicity mechanisms and effector repertoire.</title>
        <authorList>
            <person name="Levesque C.A."/>
            <person name="Brouwer H."/>
            <person name="Cano L."/>
            <person name="Hamilton J.P."/>
            <person name="Holt C."/>
            <person name="Huitema E."/>
            <person name="Raffaele S."/>
            <person name="Robideau G.P."/>
            <person name="Thines M."/>
            <person name="Win J."/>
            <person name="Zerillo M.M."/>
            <person name="Beakes G.W."/>
            <person name="Boore J.L."/>
            <person name="Busam D."/>
            <person name="Dumas B."/>
            <person name="Ferriera S."/>
            <person name="Fuerstenberg S.I."/>
            <person name="Gachon C.M."/>
            <person name="Gaulin E."/>
            <person name="Govers F."/>
            <person name="Grenville-Briggs L."/>
            <person name="Horner N."/>
            <person name="Hostetler J."/>
            <person name="Jiang R.H."/>
            <person name="Johnson J."/>
            <person name="Krajaejun T."/>
            <person name="Lin H."/>
            <person name="Meijer H.J."/>
            <person name="Moore B."/>
            <person name="Morris P."/>
            <person name="Phuntmart V."/>
            <person name="Puiu D."/>
            <person name="Shetty J."/>
            <person name="Stajich J.E."/>
            <person name="Tripathy S."/>
            <person name="Wawra S."/>
            <person name="van West P."/>
            <person name="Whitty B.R."/>
            <person name="Coutinho P.M."/>
            <person name="Henrissat B."/>
            <person name="Martin F."/>
            <person name="Thomas P.D."/>
            <person name="Tyler B.M."/>
            <person name="De Vries R.P."/>
            <person name="Kamoun S."/>
            <person name="Yandell M."/>
            <person name="Tisserat N."/>
            <person name="Buell C.R."/>
        </authorList>
    </citation>
    <scope>NUCLEOTIDE SEQUENCE</scope>
    <source>
        <strain evidence="3">DAOM:BR144</strain>
    </source>
</reference>
<dbReference type="eggNOG" id="ENOG502S1P6">
    <property type="taxonomic scope" value="Eukaryota"/>
</dbReference>
<dbReference type="InterPro" id="IPR001849">
    <property type="entry name" value="PH_domain"/>
</dbReference>
<dbReference type="AlphaFoldDB" id="K3WYQ4"/>
<evidence type="ECO:0000259" key="1">
    <source>
        <dbReference type="PROSITE" id="PS50003"/>
    </source>
</evidence>
<dbReference type="Proteomes" id="UP000019132">
    <property type="component" value="Unassembled WGS sequence"/>
</dbReference>
<dbReference type="EnsemblProtists" id="PYU1_T010103">
    <property type="protein sequence ID" value="PYU1_T010103"/>
    <property type="gene ID" value="PYU1_G010083"/>
</dbReference>
<dbReference type="PROSITE" id="PS50003">
    <property type="entry name" value="PH_DOMAIN"/>
    <property type="match status" value="1"/>
</dbReference>
<dbReference type="VEuPathDB" id="FungiDB:PYU1_G010083"/>